<feature type="domain" description="GST N-terminal" evidence="3">
    <location>
        <begin position="7"/>
        <end position="96"/>
    </location>
</feature>
<evidence type="ECO:0000313" key="5">
    <source>
        <dbReference type="EMBL" id="KAF9484019.1"/>
    </source>
</evidence>
<dbReference type="InterPro" id="IPR004046">
    <property type="entry name" value="GST_C"/>
</dbReference>
<dbReference type="PROSITE" id="PS50404">
    <property type="entry name" value="GST_NTER"/>
    <property type="match status" value="1"/>
</dbReference>
<dbReference type="InterPro" id="IPR004045">
    <property type="entry name" value="Glutathione_S-Trfase_N"/>
</dbReference>
<dbReference type="InterPro" id="IPR010987">
    <property type="entry name" value="Glutathione-S-Trfase_C-like"/>
</dbReference>
<proteinExistence type="inferred from homology"/>
<dbReference type="AlphaFoldDB" id="A0A9P5ZCL0"/>
<evidence type="ECO:0000256" key="1">
    <source>
        <dbReference type="ARBA" id="ARBA00007409"/>
    </source>
</evidence>
<comment type="similarity">
    <text evidence="1 2">Belongs to the GST superfamily.</text>
</comment>
<evidence type="ECO:0000259" key="3">
    <source>
        <dbReference type="PROSITE" id="PS50404"/>
    </source>
</evidence>
<dbReference type="OrthoDB" id="422574at2759"/>
<dbReference type="InterPro" id="IPR036249">
    <property type="entry name" value="Thioredoxin-like_sf"/>
</dbReference>
<protein>
    <submittedName>
        <fullName evidence="5">Glutathione S-transferase</fullName>
    </submittedName>
</protein>
<feature type="domain" description="GST C-terminal" evidence="4">
    <location>
        <begin position="105"/>
        <end position="226"/>
    </location>
</feature>
<gene>
    <name evidence="5" type="ORF">BDN70DRAFT_873183</name>
</gene>
<dbReference type="Gene3D" id="1.20.1050.10">
    <property type="match status" value="1"/>
</dbReference>
<dbReference type="SFLD" id="SFLDG01151">
    <property type="entry name" value="Main.2:_Nu-like"/>
    <property type="match status" value="1"/>
</dbReference>
<dbReference type="SUPFAM" id="SSF47616">
    <property type="entry name" value="GST C-terminal domain-like"/>
    <property type="match status" value="1"/>
</dbReference>
<dbReference type="SFLD" id="SFLDS00019">
    <property type="entry name" value="Glutathione_Transferase_(cytos"/>
    <property type="match status" value="1"/>
</dbReference>
<dbReference type="Proteomes" id="UP000807469">
    <property type="component" value="Unassembled WGS sequence"/>
</dbReference>
<dbReference type="CDD" id="cd03048">
    <property type="entry name" value="GST_N_Ure2p_like"/>
    <property type="match status" value="1"/>
</dbReference>
<accession>A0A9P5ZCL0</accession>
<evidence type="ECO:0000313" key="6">
    <source>
        <dbReference type="Proteomes" id="UP000807469"/>
    </source>
</evidence>
<dbReference type="PANTHER" id="PTHR44051">
    <property type="entry name" value="GLUTATHIONE S-TRANSFERASE-RELATED"/>
    <property type="match status" value="1"/>
</dbReference>
<dbReference type="InterPro" id="IPR036282">
    <property type="entry name" value="Glutathione-S-Trfase_C_sf"/>
</dbReference>
<reference evidence="5" key="1">
    <citation type="submission" date="2020-11" db="EMBL/GenBank/DDBJ databases">
        <authorList>
            <consortium name="DOE Joint Genome Institute"/>
            <person name="Ahrendt S."/>
            <person name="Riley R."/>
            <person name="Andreopoulos W."/>
            <person name="Labutti K."/>
            <person name="Pangilinan J."/>
            <person name="Ruiz-Duenas F.J."/>
            <person name="Barrasa J.M."/>
            <person name="Sanchez-Garcia M."/>
            <person name="Camarero S."/>
            <person name="Miyauchi S."/>
            <person name="Serrano A."/>
            <person name="Linde D."/>
            <person name="Babiker R."/>
            <person name="Drula E."/>
            <person name="Ayuso-Fernandez I."/>
            <person name="Pacheco R."/>
            <person name="Padilla G."/>
            <person name="Ferreira P."/>
            <person name="Barriuso J."/>
            <person name="Kellner H."/>
            <person name="Castanera R."/>
            <person name="Alfaro M."/>
            <person name="Ramirez L."/>
            <person name="Pisabarro A.G."/>
            <person name="Kuo A."/>
            <person name="Tritt A."/>
            <person name="Lipzen A."/>
            <person name="He G."/>
            <person name="Yan M."/>
            <person name="Ng V."/>
            <person name="Cullen D."/>
            <person name="Martin F."/>
            <person name="Rosso M.-N."/>
            <person name="Henrissat B."/>
            <person name="Hibbett D."/>
            <person name="Martinez A.T."/>
            <person name="Grigoriev I.V."/>
        </authorList>
    </citation>
    <scope>NUCLEOTIDE SEQUENCE</scope>
    <source>
        <strain evidence="5">CIRM-BRFM 674</strain>
    </source>
</reference>
<dbReference type="SFLD" id="SFLDG00358">
    <property type="entry name" value="Main_(cytGST)"/>
    <property type="match status" value="1"/>
</dbReference>
<sequence>MSATTTTKPFTLYTGKTPNGHQVSVYLEELKAVNPSIDYEVVNIVISTNVQKEPWFIKLNPNGRIPVLVDHSRNDFAVFETAAILLYLAQHYDKGHVFWFDPEKEPDYHSELLQWIFFAHGGVGPMQGQSNHFNRFAQEDIPYAKKRYLDETKRLYGVLEIRLKGRDWLVGPGKGKYSIADIKAFPWVRIHAFAGIETLDEWPSVKAWVERNSARPLTQLGLNVPV</sequence>
<name>A0A9P5ZCL0_9AGAR</name>
<dbReference type="SUPFAM" id="SSF52833">
    <property type="entry name" value="Thioredoxin-like"/>
    <property type="match status" value="1"/>
</dbReference>
<dbReference type="InterPro" id="IPR040079">
    <property type="entry name" value="Glutathione_S-Trfase"/>
</dbReference>
<evidence type="ECO:0000256" key="2">
    <source>
        <dbReference type="RuleBase" id="RU003494"/>
    </source>
</evidence>
<dbReference type="Pfam" id="PF02798">
    <property type="entry name" value="GST_N"/>
    <property type="match status" value="1"/>
</dbReference>
<dbReference type="Gene3D" id="3.40.30.10">
    <property type="entry name" value="Glutaredoxin"/>
    <property type="match status" value="1"/>
</dbReference>
<dbReference type="PANTHER" id="PTHR44051:SF8">
    <property type="entry name" value="GLUTATHIONE S-TRANSFERASE GSTA"/>
    <property type="match status" value="1"/>
</dbReference>
<comment type="caution">
    <text evidence="5">The sequence shown here is derived from an EMBL/GenBank/DDBJ whole genome shotgun (WGS) entry which is preliminary data.</text>
</comment>
<keyword evidence="6" id="KW-1185">Reference proteome</keyword>
<evidence type="ECO:0000259" key="4">
    <source>
        <dbReference type="PROSITE" id="PS50405"/>
    </source>
</evidence>
<dbReference type="EMBL" id="MU155148">
    <property type="protein sequence ID" value="KAF9484019.1"/>
    <property type="molecule type" value="Genomic_DNA"/>
</dbReference>
<organism evidence="5 6">
    <name type="scientific">Pholiota conissans</name>
    <dbReference type="NCBI Taxonomy" id="109636"/>
    <lineage>
        <taxon>Eukaryota</taxon>
        <taxon>Fungi</taxon>
        <taxon>Dikarya</taxon>
        <taxon>Basidiomycota</taxon>
        <taxon>Agaricomycotina</taxon>
        <taxon>Agaricomycetes</taxon>
        <taxon>Agaricomycetidae</taxon>
        <taxon>Agaricales</taxon>
        <taxon>Agaricineae</taxon>
        <taxon>Strophariaceae</taxon>
        <taxon>Pholiota</taxon>
    </lineage>
</organism>
<dbReference type="PROSITE" id="PS50405">
    <property type="entry name" value="GST_CTER"/>
    <property type="match status" value="1"/>
</dbReference>
<dbReference type="Pfam" id="PF00043">
    <property type="entry name" value="GST_C"/>
    <property type="match status" value="1"/>
</dbReference>